<feature type="region of interest" description="Disordered" evidence="1">
    <location>
        <begin position="1320"/>
        <end position="1340"/>
    </location>
</feature>
<keyword evidence="3" id="KW-1185">Reference proteome</keyword>
<feature type="region of interest" description="Disordered" evidence="1">
    <location>
        <begin position="755"/>
        <end position="787"/>
    </location>
</feature>
<evidence type="ECO:0000313" key="3">
    <source>
        <dbReference type="Proteomes" id="UP001318040"/>
    </source>
</evidence>
<feature type="region of interest" description="Disordered" evidence="1">
    <location>
        <begin position="373"/>
        <end position="394"/>
    </location>
</feature>
<feature type="compositionally biased region" description="Basic and acidic residues" evidence="1">
    <location>
        <begin position="1201"/>
        <end position="1215"/>
    </location>
</feature>
<feature type="region of interest" description="Disordered" evidence="1">
    <location>
        <begin position="1191"/>
        <end position="1215"/>
    </location>
</feature>
<feature type="signal peptide" evidence="2">
    <location>
        <begin position="1"/>
        <end position="17"/>
    </location>
</feature>
<sequence>MALGVFWLAFFAGGAHSSADMSHSTDDDAAFAGFAENSESNRKFKLKPSKASGEPKRPLKGNIKSRKRPTAAFSTEAASDPEEKRLKRSDSDDLQLSLSQQIPSLKPTSGKYIPVFKSRKSKMFMLQKETQLNTAHPAEIRAINSTKHSIGEYSKLECLPHIVPEMQSTGCDQNRDSELQKELPPTVHEQEQQHIDSDTEVPLPENGKDLMKIQLDELNAVESASANQETSFLNEAYITSMEDVTTSLLAKSLAEVEYERRDDEVDVGVVHVDEVPINRDEHCHVHSQDQRKLDLNEEVKRDYPQEERAEPESTGDLDAKCVGTALNCQAVYPIQIDIPTNVVTKPLCVDCIVGLDSPVIQKEVYGKCLTIDDNEENKSNHPSQHDNAEGNEEDCGKANIADECQLNVKIGNGHPTEILMANSNFVPDIIVSDMHTNISSIDMSFHNQTHTLPNCLEEHTDRDQRSRENSSGVEKTYLVSSNVCPPHSNGTESLVTHDESCGTVNADIESSILEKLQMPVTFRNKLSRKGQKGEVVIIESIVSSSHPFASVSNADMSDVRKQPNAAESHKVLSIEAPLNLRIETLASTVVGFQNKNAAVVTQQQKEKDPFSGATSTMIYSGDGTETVHLGCIIAPGNPDSLDLNNKAEIGRYFQPGKCEKYIVERISDEPLTSEFCKGKNIVLDMETTVHYAAKKHEQSLTEKDDEKIGEAHQVFSAEEYKHEELSAQEYQELAEINKNVADKQQTISVEHEHFSAEQHQDLSAKRQKLSTEQSKDLTTDEHQTFSADELKNISAEQSKALSADKHEDLTTDEHQTFSADELKNISAEQSKALSADKHEDLTTDEHQTFSADELKYISAEQSKALSADKHEDLTTDEHQTFSADELKNISAEQYKALSAYEHKELSADKHEDLTTDEHQTFSAHELKNISAEQSKALSADKHEDLTTDEHQTFSADELKNISAEQSKALSADKHEDLTTDEHQTFSADELKNISAEQYKELSAYEHKELSADKHEDLTTDEHQTFSADELKNISAEQYKVLSAYEHKELSADKHEDLTTDEHQTFSADELKHISAEQYKELSTEQSQELPTNEHKEELLVDNHTKISADEHKHISAEQNQELSTERSKTLPTDEHIEHQDFSANEKQTFPAEQYEESVAEEAVCVPPQSVGIERDGCFVAMAPAPAGILKQPLTGTTVHPKAGDKNSERSRKSHVEARGVVDDLLLEDSQLCEFFMSELSEDNEMQMNENIETPSDICIQEKSSEFVVNTERSTQTAKLRDATDTVCRLINEISKINHQVLSVHRGLEAAKQHRSWKADFSNRNTNSTRPNAFPANATWK</sequence>
<dbReference type="KEGG" id="pmrn:116944915"/>
<dbReference type="RefSeq" id="XP_032814710.1">
    <property type="nucleotide sequence ID" value="XM_032958819.1"/>
</dbReference>
<feature type="compositionally biased region" description="Basic and acidic residues" evidence="1">
    <location>
        <begin position="376"/>
        <end position="388"/>
    </location>
</feature>
<feature type="chain" id="PRO_5042598024" evidence="2">
    <location>
        <begin position="18"/>
        <end position="1340"/>
    </location>
</feature>
<protein>
    <submittedName>
        <fullName evidence="4">Uncharacterized protein LOC116944915 isoform X1</fullName>
    </submittedName>
</protein>
<feature type="compositionally biased region" description="Basic and acidic residues" evidence="1">
    <location>
        <begin position="81"/>
        <end position="91"/>
    </location>
</feature>
<feature type="region of interest" description="Disordered" evidence="1">
    <location>
        <begin position="969"/>
        <end position="990"/>
    </location>
</feature>
<feature type="compositionally biased region" description="Basic and acidic residues" evidence="1">
    <location>
        <begin position="970"/>
        <end position="990"/>
    </location>
</feature>
<feature type="compositionally biased region" description="Basic and acidic residues" evidence="1">
    <location>
        <begin position="1050"/>
        <end position="1082"/>
    </location>
</feature>
<accession>A0AAJ7TD11</accession>
<feature type="compositionally biased region" description="Polar residues" evidence="1">
    <location>
        <begin position="1321"/>
        <end position="1330"/>
    </location>
</feature>
<evidence type="ECO:0000256" key="1">
    <source>
        <dbReference type="SAM" id="MobiDB-lite"/>
    </source>
</evidence>
<feature type="region of interest" description="Disordered" evidence="1">
    <location>
        <begin position="39"/>
        <end position="103"/>
    </location>
</feature>
<proteinExistence type="predicted"/>
<feature type="region of interest" description="Disordered" evidence="1">
    <location>
        <begin position="1050"/>
        <end position="1094"/>
    </location>
</feature>
<feature type="region of interest" description="Disordered" evidence="1">
    <location>
        <begin position="1005"/>
        <end position="1030"/>
    </location>
</feature>
<evidence type="ECO:0000313" key="4">
    <source>
        <dbReference type="RefSeq" id="XP_032814710.1"/>
    </source>
</evidence>
<organism evidence="3 4">
    <name type="scientific">Petromyzon marinus</name>
    <name type="common">Sea lamprey</name>
    <dbReference type="NCBI Taxonomy" id="7757"/>
    <lineage>
        <taxon>Eukaryota</taxon>
        <taxon>Metazoa</taxon>
        <taxon>Chordata</taxon>
        <taxon>Craniata</taxon>
        <taxon>Vertebrata</taxon>
        <taxon>Cyclostomata</taxon>
        <taxon>Hyperoartia</taxon>
        <taxon>Petromyzontiformes</taxon>
        <taxon>Petromyzontidae</taxon>
        <taxon>Petromyzon</taxon>
    </lineage>
</organism>
<evidence type="ECO:0000256" key="2">
    <source>
        <dbReference type="SAM" id="SignalP"/>
    </source>
</evidence>
<gene>
    <name evidence="4" type="primary">LOC116944915</name>
</gene>
<feature type="compositionally biased region" description="Basic and acidic residues" evidence="1">
    <location>
        <begin position="773"/>
        <end position="787"/>
    </location>
</feature>
<feature type="compositionally biased region" description="Basic and acidic residues" evidence="1">
    <location>
        <begin position="755"/>
        <end position="764"/>
    </location>
</feature>
<dbReference type="Proteomes" id="UP001318040">
    <property type="component" value="Chromosome 22"/>
</dbReference>
<keyword evidence="2" id="KW-0732">Signal</keyword>
<name>A0AAJ7TD11_PETMA</name>
<reference evidence="4" key="1">
    <citation type="submission" date="2025-08" db="UniProtKB">
        <authorList>
            <consortium name="RefSeq"/>
        </authorList>
    </citation>
    <scope>IDENTIFICATION</scope>
    <source>
        <tissue evidence="4">Sperm</tissue>
    </source>
</reference>